<dbReference type="AlphaFoldDB" id="G7EA54"/>
<reference evidence="1 2" key="2">
    <citation type="journal article" date="2012" name="Open Biol.">
        <title>Characteristics of nucleosomes and linker DNA regions on the genome of the basidiomycete Mixia osmundae revealed by mono- and dinucleosome mapping.</title>
        <authorList>
            <person name="Nishida H."/>
            <person name="Kondo S."/>
            <person name="Matsumoto T."/>
            <person name="Suzuki Y."/>
            <person name="Yoshikawa H."/>
            <person name="Taylor T.D."/>
            <person name="Sugiyama J."/>
        </authorList>
    </citation>
    <scope>NUCLEOTIDE SEQUENCE [LARGE SCALE GENOMIC DNA]</scope>
    <source>
        <strain evidence="2">CBS 9802 / IAM 14324 / JCM 22182 / KY 12970</strain>
    </source>
</reference>
<protein>
    <submittedName>
        <fullName evidence="1">Uncharacterized protein</fullName>
    </submittedName>
</protein>
<proteinExistence type="predicted"/>
<comment type="caution">
    <text evidence="1">The sequence shown here is derived from an EMBL/GenBank/DDBJ whole genome shotgun (WGS) entry which is preliminary data.</text>
</comment>
<accession>G7EA54</accession>
<evidence type="ECO:0000313" key="2">
    <source>
        <dbReference type="Proteomes" id="UP000009131"/>
    </source>
</evidence>
<dbReference type="EMBL" id="BABT02000229">
    <property type="protein sequence ID" value="GAA99714.1"/>
    <property type="molecule type" value="Genomic_DNA"/>
</dbReference>
<name>G7EA54_MIXOS</name>
<evidence type="ECO:0000313" key="1">
    <source>
        <dbReference type="EMBL" id="GAA99714.1"/>
    </source>
</evidence>
<dbReference type="InParanoid" id="G7EA54"/>
<reference evidence="1 2" key="1">
    <citation type="journal article" date="2011" name="J. Gen. Appl. Microbiol.">
        <title>Draft genome sequencing of the enigmatic basidiomycete Mixia osmundae.</title>
        <authorList>
            <person name="Nishida H."/>
            <person name="Nagatsuka Y."/>
            <person name="Sugiyama J."/>
        </authorList>
    </citation>
    <scope>NUCLEOTIDE SEQUENCE [LARGE SCALE GENOMIC DNA]</scope>
    <source>
        <strain evidence="2">CBS 9802 / IAM 14324 / JCM 22182 / KY 12970</strain>
    </source>
</reference>
<keyword evidence="2" id="KW-1185">Reference proteome</keyword>
<gene>
    <name evidence="1" type="primary">Mo06417</name>
    <name evidence="1" type="ORF">E5Q_06417</name>
</gene>
<sequence length="436" mass="49577">MLLALPPELIGKVIEHVLQIRDPKRLCDHTSLRPLSSVSRWLRDITIPFLFRQVAIKGGVSETDRVAFLALDERIRRSVRQVNVVCQLDPPDEDEPANMDDQSQIVASILRSVPLLESVRFDPRGWLAAHAMFSDPIDLPVWTDSLKELKIGNLDGGLIVVEEQDEIALEEQPRGSPARSLLKWLHHCKAIETFGLEQAPYPDLPPRAAICEEIRRALGSLTELRKIDLLRTEYLPRAGDAPHQQARLEAIVARAALTDYTAGPSILLSHLPTLKSIDFYSWHSLQPLQGHNRVMHSIQRVSTLLSHLHRAMRWDFPHLTELHIQEHRAQSEIRHLTGALLAGTWPALRRLSLWSASMLCVEDLHALFQVTVARSITIRLGLQQDACFPYSRTMPASFIWAELGQRRLWEVDVRWHAGVEAFLADQTRVFLPKYAQ</sequence>
<organism evidence="1 2">
    <name type="scientific">Mixia osmundae (strain CBS 9802 / IAM 14324 / JCM 22182 / KY 12970)</name>
    <dbReference type="NCBI Taxonomy" id="764103"/>
    <lineage>
        <taxon>Eukaryota</taxon>
        <taxon>Fungi</taxon>
        <taxon>Dikarya</taxon>
        <taxon>Basidiomycota</taxon>
        <taxon>Pucciniomycotina</taxon>
        <taxon>Mixiomycetes</taxon>
        <taxon>Mixiales</taxon>
        <taxon>Mixiaceae</taxon>
        <taxon>Mixia</taxon>
    </lineage>
</organism>
<dbReference type="RefSeq" id="XP_014566188.1">
    <property type="nucleotide sequence ID" value="XM_014710702.1"/>
</dbReference>
<dbReference type="HOGENOM" id="CLU_628636_0_0_1"/>
<dbReference type="Proteomes" id="UP000009131">
    <property type="component" value="Unassembled WGS sequence"/>
</dbReference>